<dbReference type="Proteomes" id="UP000281985">
    <property type="component" value="Unassembled WGS sequence"/>
</dbReference>
<dbReference type="InterPro" id="IPR008928">
    <property type="entry name" value="6-hairpin_glycosidase_sf"/>
</dbReference>
<dbReference type="GO" id="GO:0016798">
    <property type="term" value="F:hydrolase activity, acting on glycosyl bonds"/>
    <property type="evidence" value="ECO:0007669"/>
    <property type="project" value="UniProtKB-KW"/>
</dbReference>
<name>A0A3M0FYU3_9FLAO</name>
<feature type="signal peptide" evidence="1">
    <location>
        <begin position="1"/>
        <end position="20"/>
    </location>
</feature>
<organism evidence="2 3">
    <name type="scientific">Dokdonia sinensis</name>
    <dbReference type="NCBI Taxonomy" id="2479847"/>
    <lineage>
        <taxon>Bacteria</taxon>
        <taxon>Pseudomonadati</taxon>
        <taxon>Bacteroidota</taxon>
        <taxon>Flavobacteriia</taxon>
        <taxon>Flavobacteriales</taxon>
        <taxon>Flavobacteriaceae</taxon>
        <taxon>Dokdonia</taxon>
    </lineage>
</organism>
<dbReference type="InterPro" id="IPR012341">
    <property type="entry name" value="6hp_glycosidase-like_sf"/>
</dbReference>
<keyword evidence="1" id="KW-0732">Signal</keyword>
<dbReference type="AlphaFoldDB" id="A0A3M0FYU3"/>
<dbReference type="EMBL" id="REFV01000010">
    <property type="protein sequence ID" value="RMB57635.1"/>
    <property type="molecule type" value="Genomic_DNA"/>
</dbReference>
<feature type="chain" id="PRO_5018261093" evidence="1">
    <location>
        <begin position="21"/>
        <end position="680"/>
    </location>
</feature>
<keyword evidence="2" id="KW-0378">Hydrolase</keyword>
<keyword evidence="2" id="KW-0326">Glycosidase</keyword>
<dbReference type="Gene3D" id="1.50.10.10">
    <property type="match status" value="1"/>
</dbReference>
<accession>A0A3M0FYU3</accession>
<evidence type="ECO:0000256" key="1">
    <source>
        <dbReference type="SAM" id="SignalP"/>
    </source>
</evidence>
<keyword evidence="3" id="KW-1185">Reference proteome</keyword>
<dbReference type="OrthoDB" id="2490189at2"/>
<dbReference type="GO" id="GO:0005975">
    <property type="term" value="P:carbohydrate metabolic process"/>
    <property type="evidence" value="ECO:0007669"/>
    <property type="project" value="InterPro"/>
</dbReference>
<evidence type="ECO:0000313" key="2">
    <source>
        <dbReference type="EMBL" id="RMB57635.1"/>
    </source>
</evidence>
<gene>
    <name evidence="2" type="ORF">EAX61_11015</name>
</gene>
<dbReference type="SUPFAM" id="SSF48208">
    <property type="entry name" value="Six-hairpin glycosidases"/>
    <property type="match status" value="1"/>
</dbReference>
<evidence type="ECO:0000313" key="3">
    <source>
        <dbReference type="Proteomes" id="UP000281985"/>
    </source>
</evidence>
<protein>
    <submittedName>
        <fullName evidence="2">Six-hairpin glycosidase-like protein</fullName>
    </submittedName>
</protein>
<proteinExistence type="predicted"/>
<sequence length="680" mass="78195">MKIFKKLSVFLFFFWTIIIAAQTDTRWQIADNNSIEWIIEGSALPHSDNIEMAGRKVAGIVHYKVDSLGILSVEREVIFPQLHPFIKETDPWWQKYRAYLRETFTDDILPKFYINDKQFVPGKLKKVTIDGMITFEHEPSLSGITLSRKFYPSTSNRLFVEELIFKNETQNIIDISETHSGVGIEALGKKGTFNIQIIPQTGLNKFDGFTLKSNEKQSINVYFLAGLNQEDPLEYNTQTKVRLDRQSFLKEMSSNLILETPNPVLNQLFEFSKIRASESIFDSKLGPIHSPGGGRYYVGTWANDQAEYVSPFFPYLGYELGNESAMNTYKAFDSVKSPDYEKIQYAFEVEELAPPAKLDRGDASMIAYGASQYALARGNREEAERIWELIEWCLEYNHRNLNDEGVVKSESDEMEGRIETGTANLSTSSLYYGALTNARYLAKTLGKSNRLIKTYEKRQKNLYKSIESYFGTNVEGLNTYKYFKEHKNLRHWICLPLVMDIDERRDETVEALFDKLWGDNGVYVERSHPDPANSEIFWDRGTLYALRGTFRTGATEKSLQRLEEFSKTRLLGERVPYVVEAYPEGAMAHLSAESGLYCRVFTEGLFAITPTSFNSFTMQPRLPNDWNAMALRKIRLFGKDFDIEVKRIGDKYNIKVLDNTTGTLLMDKNDDLEKAISFKF</sequence>
<comment type="caution">
    <text evidence="2">The sequence shown here is derived from an EMBL/GenBank/DDBJ whole genome shotgun (WGS) entry which is preliminary data.</text>
</comment>
<dbReference type="RefSeq" id="WP_121917742.1">
    <property type="nucleotide sequence ID" value="NZ_REFV01000010.1"/>
</dbReference>
<reference evidence="2 3" key="1">
    <citation type="submission" date="2018-10" db="EMBL/GenBank/DDBJ databases">
        <title>Dokdonia luteus sp. nov., isolated from sea water.</title>
        <authorList>
            <person name="Zhou L.Y."/>
            <person name="Du Z.J."/>
        </authorList>
    </citation>
    <scope>NUCLEOTIDE SEQUENCE [LARGE SCALE GENOMIC DNA]</scope>
    <source>
        <strain evidence="2 3">SH27</strain>
    </source>
</reference>